<dbReference type="KEGG" id="mli:MULP_028"/>
<dbReference type="Proteomes" id="UP000011157">
    <property type="component" value="Plasmid pMUM002"/>
</dbReference>
<accession>B6CLW3</accession>
<keyword evidence="2" id="KW-0812">Transmembrane</keyword>
<keyword evidence="2" id="KW-0614">Plasmid</keyword>
<evidence type="ECO:0000313" key="3">
    <source>
        <dbReference type="Proteomes" id="UP000011157"/>
    </source>
</evidence>
<dbReference type="EMBL" id="EU271968">
    <property type="protein sequence ID" value="ACA57600.1"/>
    <property type="molecule type" value="Genomic_DNA"/>
</dbReference>
<reference evidence="3" key="2">
    <citation type="journal article" date="2013" name="J. Bacteriol.">
        <title>Complete Genome Sequence of the Frog Pathogen Mycobacterium ulcerans Ecovar Liflandii.</title>
        <authorList>
            <person name="Tobias N.J."/>
            <person name="Doig K.D."/>
            <person name="Medema M.H."/>
            <person name="Chen H."/>
            <person name="Haring V."/>
            <person name="Moore R."/>
            <person name="Seemann T."/>
            <person name="Stinear T.P."/>
        </authorList>
    </citation>
    <scope>NUCLEOTIDE SEQUENCE</scope>
    <source>
        <strain evidence="3">128FXT</strain>
    </source>
</reference>
<name>B6CLW3_MYCL1</name>
<evidence type="ECO:0000313" key="2">
    <source>
        <dbReference type="EMBL" id="ACA57600.1"/>
    </source>
</evidence>
<keyword evidence="3" id="KW-1185">Reference proteome</keyword>
<feature type="region of interest" description="Disordered" evidence="1">
    <location>
        <begin position="1"/>
        <end position="21"/>
    </location>
</feature>
<geneLocation type="plasmid" evidence="2 3">
    <name>pMUM002</name>
</geneLocation>
<keyword evidence="2" id="KW-0472">Membrane</keyword>
<dbReference type="HOGENOM" id="CLU_1720315_0_0_11"/>
<gene>
    <name evidence="2" type="ordered locus">MULP_028</name>
</gene>
<organism evidence="2 3">
    <name type="scientific">Mycobacterium liflandii (strain 128FXT)</name>
    <dbReference type="NCBI Taxonomy" id="459424"/>
    <lineage>
        <taxon>Bacteria</taxon>
        <taxon>Bacillati</taxon>
        <taxon>Actinomycetota</taxon>
        <taxon>Actinomycetes</taxon>
        <taxon>Mycobacteriales</taxon>
        <taxon>Mycobacteriaceae</taxon>
        <taxon>Mycobacterium</taxon>
        <taxon>Mycobacterium ulcerans group</taxon>
    </lineage>
</organism>
<dbReference type="PATRIC" id="fig|459424.11.peg.5960"/>
<evidence type="ECO:0000256" key="1">
    <source>
        <dbReference type="SAM" id="MobiDB-lite"/>
    </source>
</evidence>
<proteinExistence type="predicted"/>
<protein>
    <submittedName>
        <fullName evidence="2">Conserved transmembrane protein</fullName>
    </submittedName>
</protein>
<dbReference type="AlphaFoldDB" id="B6CLW3"/>
<sequence>MSHPYTNAQPHHYPYPNPQHPHPYPYPYPQRPAYPPPPQVGYYPPHAAAPWTPQPTAPSVLAASDHQPLFSVRVTKHTGLVVAFYQQSYTVSGTFAQCETALREAQQHNLVVGWWGVASLVLWNWIAITNNRSARKALHRAAADRGYNTGGT</sequence>
<reference evidence="2 3" key="1">
    <citation type="journal article" date="2008" name="BMC Genomics">
        <title>Deciphering the genetic basis for polyketide variation among mycobacteria producing mycolactones.</title>
        <authorList>
            <person name="Pidot S.J."/>
            <person name="Hong H."/>
            <person name="Seemann T."/>
            <person name="Porter J.L."/>
            <person name="Yip M.J."/>
            <person name="Men A."/>
            <person name="Johnson M."/>
            <person name="Wilson P."/>
            <person name="Davies J.K."/>
            <person name="Leadlay P.F."/>
            <person name="Stinear T.P."/>
        </authorList>
    </citation>
    <scope>NUCLEOTIDE SEQUENCE [LARGE SCALE GENOMIC DNA]</scope>
    <source>
        <strain evidence="2 3">128FXT</strain>
    </source>
</reference>